<protein>
    <submittedName>
        <fullName evidence="2">Uncharacterized protein</fullName>
    </submittedName>
</protein>
<dbReference type="AlphaFoldDB" id="A0A815SB92"/>
<name>A0A815SB92_9BILA</name>
<dbReference type="OrthoDB" id="10026448at2759"/>
<evidence type="ECO:0000313" key="2">
    <source>
        <dbReference type="EMBL" id="CAF1489721.1"/>
    </source>
</evidence>
<feature type="compositionally biased region" description="Low complexity" evidence="1">
    <location>
        <begin position="57"/>
        <end position="74"/>
    </location>
</feature>
<dbReference type="Proteomes" id="UP000663891">
    <property type="component" value="Unassembled WGS sequence"/>
</dbReference>
<feature type="region of interest" description="Disordered" evidence="1">
    <location>
        <begin position="1"/>
        <end position="80"/>
    </location>
</feature>
<accession>A0A815SB92</accession>
<dbReference type="EMBL" id="CAJNON010001869">
    <property type="protein sequence ID" value="CAF1489721.1"/>
    <property type="molecule type" value="Genomic_DNA"/>
</dbReference>
<sequence>MGKVRMLHPSSGRDNFNVVPNQATTNTGDDQSPQATIQNQDAARAASEQDIEEQTRNAIMAAAASHSQASPNNSTANEKK</sequence>
<evidence type="ECO:0000313" key="3">
    <source>
        <dbReference type="Proteomes" id="UP000663891"/>
    </source>
</evidence>
<gene>
    <name evidence="2" type="ORF">VCS650_LOCUS41635</name>
</gene>
<proteinExistence type="predicted"/>
<comment type="caution">
    <text evidence="2">The sequence shown here is derived from an EMBL/GenBank/DDBJ whole genome shotgun (WGS) entry which is preliminary data.</text>
</comment>
<evidence type="ECO:0000256" key="1">
    <source>
        <dbReference type="SAM" id="MobiDB-lite"/>
    </source>
</evidence>
<reference evidence="2" key="1">
    <citation type="submission" date="2021-02" db="EMBL/GenBank/DDBJ databases">
        <authorList>
            <person name="Nowell W R."/>
        </authorList>
    </citation>
    <scope>NUCLEOTIDE SEQUENCE</scope>
</reference>
<feature type="compositionally biased region" description="Polar residues" evidence="1">
    <location>
        <begin position="12"/>
        <end position="41"/>
    </location>
</feature>
<organism evidence="2 3">
    <name type="scientific">Adineta steineri</name>
    <dbReference type="NCBI Taxonomy" id="433720"/>
    <lineage>
        <taxon>Eukaryota</taxon>
        <taxon>Metazoa</taxon>
        <taxon>Spiralia</taxon>
        <taxon>Gnathifera</taxon>
        <taxon>Rotifera</taxon>
        <taxon>Eurotatoria</taxon>
        <taxon>Bdelloidea</taxon>
        <taxon>Adinetida</taxon>
        <taxon>Adinetidae</taxon>
        <taxon>Adineta</taxon>
    </lineage>
</organism>